<dbReference type="SUPFAM" id="SSF81606">
    <property type="entry name" value="PP2C-like"/>
    <property type="match status" value="1"/>
</dbReference>
<dbReference type="AlphaFoldDB" id="A0A0H4VRK0"/>
<accession>A0A0H4VRK0</accession>
<dbReference type="KEGG" id="ruf:TH63_13480"/>
<evidence type="ECO:0000256" key="1">
    <source>
        <dbReference type="SAM" id="MobiDB-lite"/>
    </source>
</evidence>
<dbReference type="OrthoDB" id="5380902at2"/>
<dbReference type="EMBL" id="CP010777">
    <property type="protein sequence ID" value="AKQ46404.1"/>
    <property type="molecule type" value="Genomic_DNA"/>
</dbReference>
<evidence type="ECO:0000313" key="2">
    <source>
        <dbReference type="EMBL" id="AKQ46404.1"/>
    </source>
</evidence>
<protein>
    <recommendedName>
        <fullName evidence="4">Protein phosphatase 2C</fullName>
    </recommendedName>
</protein>
<dbReference type="Proteomes" id="UP000036458">
    <property type="component" value="Chromosome"/>
</dbReference>
<evidence type="ECO:0008006" key="4">
    <source>
        <dbReference type="Google" id="ProtNLM"/>
    </source>
</evidence>
<name>A0A0H4VRK0_9BACT</name>
<proteinExistence type="predicted"/>
<dbReference type="PATRIC" id="fig|1379910.4.peg.2927"/>
<dbReference type="InterPro" id="IPR036457">
    <property type="entry name" value="PPM-type-like_dom_sf"/>
</dbReference>
<feature type="region of interest" description="Disordered" evidence="1">
    <location>
        <begin position="284"/>
        <end position="311"/>
    </location>
</feature>
<evidence type="ECO:0000313" key="3">
    <source>
        <dbReference type="Proteomes" id="UP000036458"/>
    </source>
</evidence>
<keyword evidence="3" id="KW-1185">Reference proteome</keyword>
<dbReference type="RefSeq" id="WP_048921398.1">
    <property type="nucleotide sequence ID" value="NZ_CP010777.1"/>
</dbReference>
<dbReference type="STRING" id="1379910.TH63_13480"/>
<sequence length="375" mass="42688">MQISINGYITHKKGELYSDCRDSYAWDKSCHKFAISDGVSKSFFPGIWSQTLVNNFVNVKEVIETDYILKCQEEWLNQVKEIVLKPDARWYTKNAFNRNSPGLATFVGLQFFEKEKKWTAYALGDSFLFFLPKGWNDFEKDCVKLSSKSTPIEFDNYPDYLSSIGDKHKGKRQRLKGKLESGTFYLMTDALAEWFLNSKEIALHNINIWRNQADFERFVDITREGGKLSNDDSAILIINVIDDGERDIVYTPTNVSVLAELIAKQGKDMEQALIASIEITNNEDQQSLVQEESADENERSSTEESILNEDSAEEGQILISNDPQSINANLSAAEKEPEKKGLFPRVKKGVKEIFGLSNEGTMTEMQPVKSITEKF</sequence>
<gene>
    <name evidence="2" type="ORF">TH63_13480</name>
</gene>
<reference evidence="2 3" key="1">
    <citation type="submission" date="2015-01" db="EMBL/GenBank/DDBJ databases">
        <title>Rufibacter sp./DG31D/ whole genome sequencing.</title>
        <authorList>
            <person name="Kim M.K."/>
            <person name="Srinivasan S."/>
            <person name="Lee J.-J."/>
        </authorList>
    </citation>
    <scope>NUCLEOTIDE SEQUENCE [LARGE SCALE GENOMIC DNA]</scope>
    <source>
        <strain evidence="2 3">DG31D</strain>
    </source>
</reference>
<organism evidence="2 3">
    <name type="scientific">Rufibacter radiotolerans</name>
    <dbReference type="NCBI Taxonomy" id="1379910"/>
    <lineage>
        <taxon>Bacteria</taxon>
        <taxon>Pseudomonadati</taxon>
        <taxon>Bacteroidota</taxon>
        <taxon>Cytophagia</taxon>
        <taxon>Cytophagales</taxon>
        <taxon>Hymenobacteraceae</taxon>
        <taxon>Rufibacter</taxon>
    </lineage>
</organism>